<sequence length="228" mass="23394">MCRVKADKDKMKYFIVFALIATVASAAVRPTPVSAEMAEIQEIIAAIQSPSTDPATAAALEDMLLDILGLKPIVGPAIIPVEGISIGPAIIPFPLPDGGAVVEEPIAVAPVVEAPAPVPSVPSAPLVQIIVNVNAQAAGASPVEVSPVEVNPVDIVAPEVIPDPAHIEGSENWPILAPGHVEINPVDVVEVAPEPVQVVEVAPVPVEPVQIGVPVLPEAAVILPEQLN</sequence>
<keyword evidence="2" id="KW-1185">Reference proteome</keyword>
<dbReference type="AlphaFoldDB" id="A0AAD7YJ92"/>
<reference evidence="1" key="1">
    <citation type="submission" date="2023-03" db="EMBL/GenBank/DDBJ databases">
        <title>Chromosome-level genomes of two armyworms, Mythimna separata and Mythimna loreyi, provide insights into the biosynthesis and reception of sex pheromones.</title>
        <authorList>
            <person name="Zhao H."/>
        </authorList>
    </citation>
    <scope>NUCLEOTIDE SEQUENCE</scope>
    <source>
        <strain evidence="1">BeijingLab</strain>
        <tissue evidence="1">Pupa</tissue>
    </source>
</reference>
<dbReference type="Proteomes" id="UP001231518">
    <property type="component" value="Chromosome 18"/>
</dbReference>
<proteinExistence type="predicted"/>
<dbReference type="EMBL" id="JARGEI010000016">
    <property type="protein sequence ID" value="KAJ8718017.1"/>
    <property type="molecule type" value="Genomic_DNA"/>
</dbReference>
<gene>
    <name evidence="1" type="ORF">PYW07_005947</name>
</gene>
<evidence type="ECO:0000313" key="2">
    <source>
        <dbReference type="Proteomes" id="UP001231518"/>
    </source>
</evidence>
<comment type="caution">
    <text evidence="1">The sequence shown here is derived from an EMBL/GenBank/DDBJ whole genome shotgun (WGS) entry which is preliminary data.</text>
</comment>
<organism evidence="1 2">
    <name type="scientific">Mythimna separata</name>
    <name type="common">Oriental armyworm</name>
    <name type="synonym">Pseudaletia separata</name>
    <dbReference type="NCBI Taxonomy" id="271217"/>
    <lineage>
        <taxon>Eukaryota</taxon>
        <taxon>Metazoa</taxon>
        <taxon>Ecdysozoa</taxon>
        <taxon>Arthropoda</taxon>
        <taxon>Hexapoda</taxon>
        <taxon>Insecta</taxon>
        <taxon>Pterygota</taxon>
        <taxon>Neoptera</taxon>
        <taxon>Endopterygota</taxon>
        <taxon>Lepidoptera</taxon>
        <taxon>Glossata</taxon>
        <taxon>Ditrysia</taxon>
        <taxon>Noctuoidea</taxon>
        <taxon>Noctuidae</taxon>
        <taxon>Noctuinae</taxon>
        <taxon>Hadenini</taxon>
        <taxon>Mythimna</taxon>
    </lineage>
</organism>
<protein>
    <submittedName>
        <fullName evidence="1">Uncharacterized protein</fullName>
    </submittedName>
</protein>
<accession>A0AAD7YJ92</accession>
<name>A0AAD7YJ92_MYTSE</name>
<evidence type="ECO:0000313" key="1">
    <source>
        <dbReference type="EMBL" id="KAJ8718017.1"/>
    </source>
</evidence>